<evidence type="ECO:0000256" key="3">
    <source>
        <dbReference type="ARBA" id="ARBA00022490"/>
    </source>
</evidence>
<dbReference type="InterPro" id="IPR023439">
    <property type="entry name" value="Mal_deCO2ase/Cit_lyase_ACP"/>
</dbReference>
<accession>A0A3B0T614</accession>
<comment type="cofactor">
    <cofactor evidence="1">
        <name>Mg(2+)</name>
        <dbReference type="ChEBI" id="CHEBI:18420"/>
    </cofactor>
</comment>
<evidence type="ECO:0000256" key="5">
    <source>
        <dbReference type="ARBA" id="ARBA00022723"/>
    </source>
</evidence>
<dbReference type="EC" id="4.1.3.6" evidence="8"/>
<keyword evidence="4" id="KW-0597">Phosphoprotein</keyword>
<evidence type="ECO:0000313" key="8">
    <source>
        <dbReference type="EMBL" id="VAW13418.1"/>
    </source>
</evidence>
<dbReference type="GO" id="GO:0000287">
    <property type="term" value="F:magnesium ion binding"/>
    <property type="evidence" value="ECO:0007669"/>
    <property type="project" value="TreeGrafter"/>
</dbReference>
<organism evidence="8">
    <name type="scientific">hydrothermal vent metagenome</name>
    <dbReference type="NCBI Taxonomy" id="652676"/>
    <lineage>
        <taxon>unclassified sequences</taxon>
        <taxon>metagenomes</taxon>
        <taxon>ecological metagenomes</taxon>
    </lineage>
</organism>
<dbReference type="PANTHER" id="PTHR32308">
    <property type="entry name" value="LYASE BETA SUBUNIT, PUTATIVE (AFU_ORTHOLOGUE AFUA_4G13030)-RELATED"/>
    <property type="match status" value="1"/>
</dbReference>
<evidence type="ECO:0000259" key="7">
    <source>
        <dbReference type="Pfam" id="PF03328"/>
    </source>
</evidence>
<evidence type="ECO:0000256" key="2">
    <source>
        <dbReference type="ARBA" id="ARBA00004496"/>
    </source>
</evidence>
<dbReference type="InterPro" id="IPR005000">
    <property type="entry name" value="Aldolase/citrate-lyase_domain"/>
</dbReference>
<protein>
    <submittedName>
        <fullName evidence="8">Citrate lyase gamma chain, acyl carrier protein / Citrate lyase beta chain</fullName>
        <ecNumber evidence="8">4.1.3.6</ecNumber>
    </submittedName>
</protein>
<proteinExistence type="predicted"/>
<dbReference type="Gene3D" id="3.20.20.60">
    <property type="entry name" value="Phosphoenolpyruvate-binding domains"/>
    <property type="match status" value="1"/>
</dbReference>
<keyword evidence="3" id="KW-0963">Cytoplasm</keyword>
<dbReference type="GO" id="GO:0006107">
    <property type="term" value="P:oxaloacetate metabolic process"/>
    <property type="evidence" value="ECO:0007669"/>
    <property type="project" value="TreeGrafter"/>
</dbReference>
<dbReference type="GO" id="GO:0005737">
    <property type="term" value="C:cytoplasm"/>
    <property type="evidence" value="ECO:0007669"/>
    <property type="project" value="UniProtKB-SubCell"/>
</dbReference>
<dbReference type="InterPro" id="IPR015813">
    <property type="entry name" value="Pyrv/PenolPyrv_kinase-like_dom"/>
</dbReference>
<dbReference type="InterPro" id="IPR040442">
    <property type="entry name" value="Pyrv_kinase-like_dom_sf"/>
</dbReference>
<dbReference type="SUPFAM" id="SSF51621">
    <property type="entry name" value="Phosphoenolpyruvate/pyruvate domain"/>
    <property type="match status" value="1"/>
</dbReference>
<dbReference type="AlphaFoldDB" id="A0A3B0T614"/>
<feature type="domain" description="HpcH/HpaI aldolase/citrate lyase" evidence="7">
    <location>
        <begin position="111"/>
        <end position="325"/>
    </location>
</feature>
<evidence type="ECO:0000256" key="4">
    <source>
        <dbReference type="ARBA" id="ARBA00022553"/>
    </source>
</evidence>
<dbReference type="GO" id="GO:0008815">
    <property type="term" value="F:citrate (pro-3S)-lyase activity"/>
    <property type="evidence" value="ECO:0007669"/>
    <property type="project" value="UniProtKB-EC"/>
</dbReference>
<dbReference type="EMBL" id="UOEP01000023">
    <property type="protein sequence ID" value="VAW13418.1"/>
    <property type="molecule type" value="Genomic_DNA"/>
</dbReference>
<gene>
    <name evidence="8" type="ORF">MNBD_BACTEROID01-25</name>
</gene>
<dbReference type="Pfam" id="PF06857">
    <property type="entry name" value="ACP"/>
    <property type="match status" value="1"/>
</dbReference>
<keyword evidence="6" id="KW-0460">Magnesium</keyword>
<keyword evidence="8" id="KW-0456">Lyase</keyword>
<sequence length="400" mass="43394">MIASAGNKGDKVRSDCFVEITLDSDQGNLIHLQSRVGSLYGNSIRGLCLEILNFYEVRNAKVEVVDTGALPFVIAARMEAALKQLIKGKKGFLFELLPQNRYKTAKDKNRRSRLYLPGNNPKLMVNAGIYGADGIILDLEDSVAPDKKEEARLLVRNALCQADFYRAERMVRINQIPQGIDDLEYIVPYNVNTILIPKCECAGQVSEVEKEVSRISGEENGGIHLMPIIESALGVENAYQIASASPNVVAMAIGLEDYTADIGVVRTDGGRESYVARSRVVNAACAAGVQPIDSVFSDFEDMGALAASARESKALGFVGMGCIHPRQVKVVNETFAPGINEIEKAKKIVIAFDKAQSEGKAVVAVGSKMVDPPVVKRALHTIDNAINAGKLDKNWRAGNE</sequence>
<evidence type="ECO:0000256" key="1">
    <source>
        <dbReference type="ARBA" id="ARBA00001946"/>
    </source>
</evidence>
<dbReference type="Pfam" id="PF03328">
    <property type="entry name" value="HpcH_HpaI"/>
    <property type="match status" value="1"/>
</dbReference>
<reference evidence="8" key="1">
    <citation type="submission" date="2018-06" db="EMBL/GenBank/DDBJ databases">
        <authorList>
            <person name="Zhirakovskaya E."/>
        </authorList>
    </citation>
    <scope>NUCLEOTIDE SEQUENCE</scope>
</reference>
<comment type="subcellular location">
    <subcellularLocation>
        <location evidence="2">Cytoplasm</location>
    </subcellularLocation>
</comment>
<name>A0A3B0T614_9ZZZZ</name>
<evidence type="ECO:0000256" key="6">
    <source>
        <dbReference type="ARBA" id="ARBA00022842"/>
    </source>
</evidence>
<dbReference type="PANTHER" id="PTHR32308:SF0">
    <property type="entry name" value="HPCH_HPAI ALDOLASE_CITRATE LYASE DOMAIN-CONTAINING PROTEIN"/>
    <property type="match status" value="1"/>
</dbReference>
<keyword evidence="5" id="KW-0479">Metal-binding</keyword>